<feature type="domain" description="NIPSNAP" evidence="2">
    <location>
        <begin position="107"/>
        <end position="202"/>
    </location>
</feature>
<dbReference type="PANTHER" id="PTHR21017:SF17">
    <property type="entry name" value="PROTEIN NIPSNAP"/>
    <property type="match status" value="1"/>
</dbReference>
<dbReference type="EMBL" id="JACXWY010000006">
    <property type="protein sequence ID" value="MBD3846492.1"/>
    <property type="molecule type" value="Genomic_DNA"/>
</dbReference>
<evidence type="ECO:0000313" key="3">
    <source>
        <dbReference type="EMBL" id="MBD3846492.1"/>
    </source>
</evidence>
<accession>A0A927I0N1</accession>
<reference evidence="3" key="1">
    <citation type="submission" date="2020-09" db="EMBL/GenBank/DDBJ databases">
        <title>Bosea spartocytisi sp. nov. a root nodule endophyte of Spartocytisus supranubius in the high mountain ecosystem fo the Teide National Park (Canary Islands, Spain).</title>
        <authorList>
            <person name="Pulido-Suarez L."/>
            <person name="Peix A."/>
            <person name="Igual J.M."/>
            <person name="Socas-Perez N."/>
            <person name="Velazquez E."/>
            <person name="Flores-Felix J.D."/>
            <person name="Leon-Barrios M."/>
        </authorList>
    </citation>
    <scope>NUCLEOTIDE SEQUENCE</scope>
    <source>
        <strain evidence="3">SSUT16</strain>
    </source>
</reference>
<protein>
    <submittedName>
        <fullName evidence="3">NIPSNAP family protein</fullName>
    </submittedName>
</protein>
<name>A0A927I0N1_9HYPH</name>
<dbReference type="Pfam" id="PF07978">
    <property type="entry name" value="NIPSNAP"/>
    <property type="match status" value="2"/>
</dbReference>
<comment type="caution">
    <text evidence="3">The sequence shown here is derived from an EMBL/GenBank/DDBJ whole genome shotgun (WGS) entry which is preliminary data.</text>
</comment>
<dbReference type="InterPro" id="IPR012577">
    <property type="entry name" value="NIPSNAP"/>
</dbReference>
<evidence type="ECO:0000256" key="1">
    <source>
        <dbReference type="ARBA" id="ARBA00005291"/>
    </source>
</evidence>
<dbReference type="Gene3D" id="3.30.70.100">
    <property type="match status" value="1"/>
</dbReference>
<dbReference type="AlphaFoldDB" id="A0A927I0N1"/>
<organism evidence="3 4">
    <name type="scientific">Bosea spartocytisi</name>
    <dbReference type="NCBI Taxonomy" id="2773451"/>
    <lineage>
        <taxon>Bacteria</taxon>
        <taxon>Pseudomonadati</taxon>
        <taxon>Pseudomonadota</taxon>
        <taxon>Alphaproteobacteria</taxon>
        <taxon>Hyphomicrobiales</taxon>
        <taxon>Boseaceae</taxon>
        <taxon>Bosea</taxon>
    </lineage>
</organism>
<sequence length="204" mass="21929">MRYAVTRIRPEVGGLPKVLAGIEAAVTGNGFAGKLLGCFTAEIGALNQVLILQGYEDDRALAEDRARQVVEGSLFGAAEHFLEVETTTYAPFDFVAPLAPGKHGPVYEIRIYGVKAAGLKPTMDLWRAAVPERAKVSPLLGAMYALDGALPRFLHIWPFASLNDRMAKRAEAVERGIWPPKGGPAHLTSLSSAIYLPTAFSPLS</sequence>
<proteinExistence type="inferred from homology"/>
<dbReference type="InterPro" id="IPR011008">
    <property type="entry name" value="Dimeric_a/b-barrel"/>
</dbReference>
<dbReference type="SUPFAM" id="SSF54909">
    <property type="entry name" value="Dimeric alpha+beta barrel"/>
    <property type="match status" value="2"/>
</dbReference>
<keyword evidence="4" id="KW-1185">Reference proteome</keyword>
<comment type="similarity">
    <text evidence="1">Belongs to the NipSnap family.</text>
</comment>
<dbReference type="RefSeq" id="WP_191124335.1">
    <property type="nucleotide sequence ID" value="NZ_JACXWY010000006.1"/>
</dbReference>
<feature type="domain" description="NIPSNAP" evidence="2">
    <location>
        <begin position="19"/>
        <end position="69"/>
    </location>
</feature>
<dbReference type="PANTHER" id="PTHR21017">
    <property type="entry name" value="NIPSNAP-RELATED"/>
    <property type="match status" value="1"/>
</dbReference>
<gene>
    <name evidence="3" type="ORF">IED13_12360</name>
</gene>
<dbReference type="Proteomes" id="UP000619295">
    <property type="component" value="Unassembled WGS sequence"/>
</dbReference>
<dbReference type="InterPro" id="IPR051557">
    <property type="entry name" value="NipSnap_domain"/>
</dbReference>
<evidence type="ECO:0000313" key="4">
    <source>
        <dbReference type="Proteomes" id="UP000619295"/>
    </source>
</evidence>
<evidence type="ECO:0000259" key="2">
    <source>
        <dbReference type="Pfam" id="PF07978"/>
    </source>
</evidence>